<dbReference type="Gene3D" id="1.10.630.10">
    <property type="entry name" value="Cytochrome P450"/>
    <property type="match status" value="1"/>
</dbReference>
<evidence type="ECO:0000256" key="7">
    <source>
        <dbReference type="ARBA" id="ARBA00023004"/>
    </source>
</evidence>
<comment type="caution">
    <text evidence="10">The sequence shown here is derived from an EMBL/GenBank/DDBJ whole genome shotgun (WGS) entry which is preliminary data.</text>
</comment>
<dbReference type="Proteomes" id="UP000284706">
    <property type="component" value="Unassembled WGS sequence"/>
</dbReference>
<dbReference type="SUPFAM" id="SSF48264">
    <property type="entry name" value="Cytochrome P450"/>
    <property type="match status" value="1"/>
</dbReference>
<keyword evidence="4" id="KW-0349">Heme</keyword>
<dbReference type="PANTHER" id="PTHR46300">
    <property type="entry name" value="P450, PUTATIVE (EUROFUNG)-RELATED-RELATED"/>
    <property type="match status" value="1"/>
</dbReference>
<keyword evidence="8" id="KW-0503">Monooxygenase</keyword>
<dbReference type="AlphaFoldDB" id="A0A409XYR4"/>
<dbReference type="Pfam" id="PF00067">
    <property type="entry name" value="p450"/>
    <property type="match status" value="1"/>
</dbReference>
<keyword evidence="9" id="KW-0812">Transmembrane</keyword>
<organism evidence="10 11">
    <name type="scientific">Gymnopilus dilepis</name>
    <dbReference type="NCBI Taxonomy" id="231916"/>
    <lineage>
        <taxon>Eukaryota</taxon>
        <taxon>Fungi</taxon>
        <taxon>Dikarya</taxon>
        <taxon>Basidiomycota</taxon>
        <taxon>Agaricomycotina</taxon>
        <taxon>Agaricomycetes</taxon>
        <taxon>Agaricomycetidae</taxon>
        <taxon>Agaricales</taxon>
        <taxon>Agaricineae</taxon>
        <taxon>Hymenogastraceae</taxon>
        <taxon>Gymnopilus</taxon>
    </lineage>
</organism>
<evidence type="ECO:0008006" key="12">
    <source>
        <dbReference type="Google" id="ProtNLM"/>
    </source>
</evidence>
<protein>
    <recommendedName>
        <fullName evidence="12">Cytochrome P450</fullName>
    </recommendedName>
</protein>
<evidence type="ECO:0000256" key="8">
    <source>
        <dbReference type="ARBA" id="ARBA00023033"/>
    </source>
</evidence>
<keyword evidence="9" id="KW-1133">Transmembrane helix</keyword>
<comment type="cofactor">
    <cofactor evidence="1">
        <name>heme</name>
        <dbReference type="ChEBI" id="CHEBI:30413"/>
    </cofactor>
</comment>
<name>A0A409XYR4_9AGAR</name>
<evidence type="ECO:0000256" key="5">
    <source>
        <dbReference type="ARBA" id="ARBA00022723"/>
    </source>
</evidence>
<keyword evidence="7" id="KW-0408">Iron</keyword>
<dbReference type="EMBL" id="NHYE01001406">
    <property type="protein sequence ID" value="PPQ95920.1"/>
    <property type="molecule type" value="Genomic_DNA"/>
</dbReference>
<evidence type="ECO:0000256" key="9">
    <source>
        <dbReference type="SAM" id="Phobius"/>
    </source>
</evidence>
<dbReference type="InterPro" id="IPR002401">
    <property type="entry name" value="Cyt_P450_E_grp-I"/>
</dbReference>
<feature type="transmembrane region" description="Helical" evidence="9">
    <location>
        <begin position="12"/>
        <end position="34"/>
    </location>
</feature>
<evidence type="ECO:0000256" key="4">
    <source>
        <dbReference type="ARBA" id="ARBA00022617"/>
    </source>
</evidence>
<dbReference type="GO" id="GO:0016705">
    <property type="term" value="F:oxidoreductase activity, acting on paired donors, with incorporation or reduction of molecular oxygen"/>
    <property type="evidence" value="ECO:0007669"/>
    <property type="project" value="InterPro"/>
</dbReference>
<keyword evidence="6" id="KW-0560">Oxidoreductase</keyword>
<evidence type="ECO:0000256" key="3">
    <source>
        <dbReference type="ARBA" id="ARBA00010617"/>
    </source>
</evidence>
<reference evidence="10 11" key="1">
    <citation type="journal article" date="2018" name="Evol. Lett.">
        <title>Horizontal gene cluster transfer increased hallucinogenic mushroom diversity.</title>
        <authorList>
            <person name="Reynolds H.T."/>
            <person name="Vijayakumar V."/>
            <person name="Gluck-Thaler E."/>
            <person name="Korotkin H.B."/>
            <person name="Matheny P.B."/>
            <person name="Slot J.C."/>
        </authorList>
    </citation>
    <scope>NUCLEOTIDE SEQUENCE [LARGE SCALE GENOMIC DNA]</scope>
    <source>
        <strain evidence="10 11">SRW20</strain>
    </source>
</reference>
<dbReference type="PANTHER" id="PTHR46300:SF1">
    <property type="entry name" value="P450, PUTATIVE (EUROFUNG)-RELATED"/>
    <property type="match status" value="1"/>
</dbReference>
<comment type="pathway">
    <text evidence="2">Secondary metabolite biosynthesis.</text>
</comment>
<dbReference type="InParanoid" id="A0A409XYR4"/>
<evidence type="ECO:0000313" key="11">
    <source>
        <dbReference type="Proteomes" id="UP000284706"/>
    </source>
</evidence>
<keyword evidence="9" id="KW-0472">Membrane</keyword>
<dbReference type="GO" id="GO:0020037">
    <property type="term" value="F:heme binding"/>
    <property type="evidence" value="ECO:0007669"/>
    <property type="project" value="InterPro"/>
</dbReference>
<evidence type="ECO:0000256" key="6">
    <source>
        <dbReference type="ARBA" id="ARBA00023002"/>
    </source>
</evidence>
<comment type="similarity">
    <text evidence="3">Belongs to the cytochrome P450 family.</text>
</comment>
<accession>A0A409XYR4</accession>
<dbReference type="InterPro" id="IPR036396">
    <property type="entry name" value="Cyt_P450_sf"/>
</dbReference>
<evidence type="ECO:0000313" key="10">
    <source>
        <dbReference type="EMBL" id="PPQ95920.1"/>
    </source>
</evidence>
<sequence>MTSVTDFRVFNLLIPSMGLRVLWLPALAVAFWLWNSYRRFRALPPGPRGLPIIGNVLQLPTKMPWFRFTEWAEEYGPIFSLNLAGQPVVVLNTFGVANDLLDKRSAIYSDRPRIVMAGEILTGGIALPFAAYGNTWRNLRRAAHEGLGPRALDRFQDIQCREATFAVLDMLEDSCRWENHLRRATAATILSAVYGWPSITDKDDHIVEQVRGVAHRITEAVAPGAFLVDIFPILKHAPLWAAKWKRDGLDWFRRQSEIFEGFNKRVEEKMDLAGEDAHSFVSALVETRQRHKLTDTEAAWLAGILFTAGAETVSDNPSTSPWTF</sequence>
<dbReference type="InterPro" id="IPR050364">
    <property type="entry name" value="Cytochrome_P450_fung"/>
</dbReference>
<dbReference type="PRINTS" id="PR00463">
    <property type="entry name" value="EP450I"/>
</dbReference>
<gene>
    <name evidence="10" type="ORF">CVT26_016143</name>
</gene>
<proteinExistence type="inferred from homology"/>
<evidence type="ECO:0000256" key="1">
    <source>
        <dbReference type="ARBA" id="ARBA00001971"/>
    </source>
</evidence>
<dbReference type="GO" id="GO:0005506">
    <property type="term" value="F:iron ion binding"/>
    <property type="evidence" value="ECO:0007669"/>
    <property type="project" value="InterPro"/>
</dbReference>
<dbReference type="GO" id="GO:0004497">
    <property type="term" value="F:monooxygenase activity"/>
    <property type="evidence" value="ECO:0007669"/>
    <property type="project" value="UniProtKB-KW"/>
</dbReference>
<dbReference type="OrthoDB" id="2789670at2759"/>
<evidence type="ECO:0000256" key="2">
    <source>
        <dbReference type="ARBA" id="ARBA00005179"/>
    </source>
</evidence>
<keyword evidence="11" id="KW-1185">Reference proteome</keyword>
<dbReference type="STRING" id="231916.A0A409XYR4"/>
<keyword evidence="5" id="KW-0479">Metal-binding</keyword>
<dbReference type="InterPro" id="IPR001128">
    <property type="entry name" value="Cyt_P450"/>
</dbReference>